<evidence type="ECO:0000256" key="1">
    <source>
        <dbReference type="SAM" id="MobiDB-lite"/>
    </source>
</evidence>
<feature type="signal peptide" evidence="2">
    <location>
        <begin position="1"/>
        <end position="23"/>
    </location>
</feature>
<dbReference type="AlphaFoldDB" id="A0A813LXR0"/>
<name>A0A813LXR0_POLGL</name>
<evidence type="ECO:0000313" key="3">
    <source>
        <dbReference type="EMBL" id="CAE8741776.1"/>
    </source>
</evidence>
<accession>A0A813LXR0</accession>
<evidence type="ECO:0000313" key="4">
    <source>
        <dbReference type="Proteomes" id="UP000626109"/>
    </source>
</evidence>
<evidence type="ECO:0008006" key="5">
    <source>
        <dbReference type="Google" id="ProtNLM"/>
    </source>
</evidence>
<dbReference type="EMBL" id="CAJNNW010037438">
    <property type="protein sequence ID" value="CAE8741776.1"/>
    <property type="molecule type" value="Genomic_DNA"/>
</dbReference>
<proteinExistence type="predicted"/>
<dbReference type="Proteomes" id="UP000626109">
    <property type="component" value="Unassembled WGS sequence"/>
</dbReference>
<protein>
    <recommendedName>
        <fullName evidence="5">Protein xylosyltransferase</fullName>
    </recommendedName>
</protein>
<feature type="region of interest" description="Disordered" evidence="1">
    <location>
        <begin position="49"/>
        <end position="79"/>
    </location>
</feature>
<gene>
    <name evidence="3" type="ORF">PGLA2088_LOCUS50657</name>
</gene>
<keyword evidence="2" id="KW-0732">Signal</keyword>
<comment type="caution">
    <text evidence="3">The sequence shown here is derived from an EMBL/GenBank/DDBJ whole genome shotgun (WGS) entry which is preliminary data.</text>
</comment>
<feature type="compositionally biased region" description="Polar residues" evidence="1">
    <location>
        <begin position="63"/>
        <end position="79"/>
    </location>
</feature>
<evidence type="ECO:0000256" key="2">
    <source>
        <dbReference type="SAM" id="SignalP"/>
    </source>
</evidence>
<feature type="chain" id="PRO_5032668788" description="Protein xylosyltransferase" evidence="2">
    <location>
        <begin position="24"/>
        <end position="431"/>
    </location>
</feature>
<sequence>MAFHGAWRVACVTLVALVSLASCLLVGAYFEEDTAGLLDALRLRQGPANTTGVADPTDAEVPASQNSKSPGLSISKKQTSEIKIQTPKNQLLKALLRKQSHGSTLDKVQLETRNLSMHNLPNASNFELRTQNRSSGPALPSALCIVGNIRTFPLVYSSIERFAKQNALHIYMVLQLGETKGSTWLKYEADYFGAKTEEVITTKLTQEAENRSSRQSMDIRRVAVVRYGGCKEYLSKFAKTQKMLPHKDCKETPSHSQIVWTRTCFEMVLQSKIVYDRVVRIRPDVGFFGDLKLAKYRRKMLHAGLRREETPIAGDWLYFLDYSNLKSWWARVEKQAAANSDQWPYPDFFLFRGMQMQRHHFPAVIVRSSSMAECCRGLEEEGVQDAKTGKRLAKECSDALKQKAFSNFTPFFGLPTPTKHGPLRTCNIDRR</sequence>
<reference evidence="3" key="1">
    <citation type="submission" date="2021-02" db="EMBL/GenBank/DDBJ databases">
        <authorList>
            <person name="Dougan E. K."/>
            <person name="Rhodes N."/>
            <person name="Thang M."/>
            <person name="Chan C."/>
        </authorList>
    </citation>
    <scope>NUCLEOTIDE SEQUENCE</scope>
</reference>
<organism evidence="3 4">
    <name type="scientific">Polarella glacialis</name>
    <name type="common">Dinoflagellate</name>
    <dbReference type="NCBI Taxonomy" id="89957"/>
    <lineage>
        <taxon>Eukaryota</taxon>
        <taxon>Sar</taxon>
        <taxon>Alveolata</taxon>
        <taxon>Dinophyceae</taxon>
        <taxon>Suessiales</taxon>
        <taxon>Suessiaceae</taxon>
        <taxon>Polarella</taxon>
    </lineage>
</organism>